<dbReference type="Gene3D" id="1.10.150.20">
    <property type="entry name" value="5' to 3' exonuclease, C-terminal subdomain"/>
    <property type="match status" value="1"/>
</dbReference>
<dbReference type="InterPro" id="IPR043502">
    <property type="entry name" value="DNA/RNA_pol_sf"/>
</dbReference>
<dbReference type="GO" id="GO:0003684">
    <property type="term" value="F:damaged DNA binding"/>
    <property type="evidence" value="ECO:0007669"/>
    <property type="project" value="InterPro"/>
</dbReference>
<dbReference type="GO" id="GO:0005829">
    <property type="term" value="C:cytosol"/>
    <property type="evidence" value="ECO:0007669"/>
    <property type="project" value="TreeGrafter"/>
</dbReference>
<gene>
    <name evidence="7" type="primary">umuC</name>
    <name evidence="7" type="ORF">DSM19430T_25540</name>
</gene>
<dbReference type="RefSeq" id="WP_174410493.1">
    <property type="nucleotide sequence ID" value="NZ_BLVP01000010.1"/>
</dbReference>
<dbReference type="GO" id="GO:0006281">
    <property type="term" value="P:DNA repair"/>
    <property type="evidence" value="ECO:0007669"/>
    <property type="project" value="UniProtKB-KW"/>
</dbReference>
<feature type="domain" description="UmuC" evidence="6">
    <location>
        <begin position="5"/>
        <end position="193"/>
    </location>
</feature>
<proteinExistence type="inferred from homology"/>
<comment type="caution">
    <text evidence="7">The sequence shown here is derived from an EMBL/GenBank/DDBJ whole genome shotgun (WGS) entry which is preliminary data.</text>
</comment>
<dbReference type="InterPro" id="IPR043128">
    <property type="entry name" value="Rev_trsase/Diguanyl_cyclase"/>
</dbReference>
<dbReference type="GO" id="GO:0009432">
    <property type="term" value="P:SOS response"/>
    <property type="evidence" value="ECO:0007669"/>
    <property type="project" value="UniProtKB-KW"/>
</dbReference>
<evidence type="ECO:0000256" key="2">
    <source>
        <dbReference type="ARBA" id="ARBA00022763"/>
    </source>
</evidence>
<dbReference type="AlphaFoldDB" id="A0A7J0BVX7"/>
<accession>A0A7J0BVX7</accession>
<protein>
    <submittedName>
        <fullName evidence="7">UmuC protein</fullName>
    </submittedName>
</protein>
<evidence type="ECO:0000259" key="6">
    <source>
        <dbReference type="PROSITE" id="PS50173"/>
    </source>
</evidence>
<dbReference type="SUPFAM" id="SSF56672">
    <property type="entry name" value="DNA/RNA polymerases"/>
    <property type="match status" value="1"/>
</dbReference>
<dbReference type="EMBL" id="BLVP01000010">
    <property type="protein sequence ID" value="GFM37870.1"/>
    <property type="molecule type" value="Genomic_DNA"/>
</dbReference>
<dbReference type="InterPro" id="IPR017961">
    <property type="entry name" value="DNA_pol_Y-fam_little_finger"/>
</dbReference>
<keyword evidence="4" id="KW-0234">DNA repair</keyword>
<dbReference type="InterPro" id="IPR036775">
    <property type="entry name" value="DNA_pol_Y-fam_lit_finger_sf"/>
</dbReference>
<dbReference type="CDD" id="cd01700">
    <property type="entry name" value="PolY_Pol_V_umuC"/>
    <property type="match status" value="1"/>
</dbReference>
<evidence type="ECO:0000256" key="4">
    <source>
        <dbReference type="ARBA" id="ARBA00023204"/>
    </source>
</evidence>
<dbReference type="Pfam" id="PF11799">
    <property type="entry name" value="IMS_C"/>
    <property type="match status" value="1"/>
</dbReference>
<evidence type="ECO:0000256" key="3">
    <source>
        <dbReference type="ARBA" id="ARBA00023199"/>
    </source>
</evidence>
<keyword evidence="3" id="KW-0741">SOS mutagenesis</keyword>
<evidence type="ECO:0000313" key="7">
    <source>
        <dbReference type="EMBL" id="GFM37870.1"/>
    </source>
</evidence>
<dbReference type="Gene3D" id="3.30.1490.100">
    <property type="entry name" value="DNA polymerase, Y-family, little finger domain"/>
    <property type="match status" value="1"/>
</dbReference>
<dbReference type="GO" id="GO:0042276">
    <property type="term" value="P:error-prone translesion synthesis"/>
    <property type="evidence" value="ECO:0007669"/>
    <property type="project" value="TreeGrafter"/>
</dbReference>
<dbReference type="PROSITE" id="PS50173">
    <property type="entry name" value="UMUC"/>
    <property type="match status" value="1"/>
</dbReference>
<dbReference type="Pfam" id="PF00817">
    <property type="entry name" value="IMS"/>
    <property type="match status" value="1"/>
</dbReference>
<dbReference type="PANTHER" id="PTHR11076:SF34">
    <property type="entry name" value="PROTEIN UMUC"/>
    <property type="match status" value="1"/>
</dbReference>
<dbReference type="InterPro" id="IPR050116">
    <property type="entry name" value="DNA_polymerase-Y"/>
</dbReference>
<reference evidence="7 8" key="1">
    <citation type="submission" date="2020-05" db="EMBL/GenBank/DDBJ databases">
        <title>Draft genome sequence of Desulfovibrio psychrotolerans JS1T.</title>
        <authorList>
            <person name="Ueno A."/>
            <person name="Tamazawa S."/>
            <person name="Tamamura S."/>
            <person name="Murakami T."/>
            <person name="Kiyama T."/>
            <person name="Inomata H."/>
            <person name="Amano Y."/>
            <person name="Miyakawa K."/>
            <person name="Tamaki H."/>
            <person name="Naganuma T."/>
            <person name="Kaneko K."/>
        </authorList>
    </citation>
    <scope>NUCLEOTIDE SEQUENCE [LARGE SCALE GENOMIC DNA]</scope>
    <source>
        <strain evidence="7 8">JS1</strain>
    </source>
</reference>
<dbReference type="InterPro" id="IPR025188">
    <property type="entry name" value="DUF4113"/>
</dbReference>
<dbReference type="Pfam" id="PF13438">
    <property type="entry name" value="DUF4113"/>
    <property type="match status" value="1"/>
</dbReference>
<dbReference type="PANTHER" id="PTHR11076">
    <property type="entry name" value="DNA REPAIR POLYMERASE UMUC / TRANSFERASE FAMILY MEMBER"/>
    <property type="match status" value="1"/>
</dbReference>
<dbReference type="Gene3D" id="3.40.1170.60">
    <property type="match status" value="1"/>
</dbReference>
<comment type="similarity">
    <text evidence="1">Belongs to the DNA polymerase type-Y family.</text>
</comment>
<evidence type="ECO:0000313" key="8">
    <source>
        <dbReference type="Proteomes" id="UP000503820"/>
    </source>
</evidence>
<dbReference type="InterPro" id="IPR001126">
    <property type="entry name" value="UmuC"/>
</dbReference>
<dbReference type="GO" id="GO:0003887">
    <property type="term" value="F:DNA-directed DNA polymerase activity"/>
    <property type="evidence" value="ECO:0007669"/>
    <property type="project" value="TreeGrafter"/>
</dbReference>
<keyword evidence="8" id="KW-1185">Reference proteome</keyword>
<organism evidence="7 8">
    <name type="scientific">Desulfovibrio psychrotolerans</name>
    <dbReference type="NCBI Taxonomy" id="415242"/>
    <lineage>
        <taxon>Bacteria</taxon>
        <taxon>Pseudomonadati</taxon>
        <taxon>Thermodesulfobacteriota</taxon>
        <taxon>Desulfovibrionia</taxon>
        <taxon>Desulfovibrionales</taxon>
        <taxon>Desulfovibrionaceae</taxon>
        <taxon>Desulfovibrio</taxon>
    </lineage>
</organism>
<evidence type="ECO:0000256" key="5">
    <source>
        <dbReference type="ARBA" id="ARBA00023236"/>
    </source>
</evidence>
<name>A0A7J0BVX7_9BACT</name>
<keyword evidence="5" id="KW-0742">SOS response</keyword>
<dbReference type="Gene3D" id="3.30.70.270">
    <property type="match status" value="1"/>
</dbReference>
<evidence type="ECO:0000256" key="1">
    <source>
        <dbReference type="ARBA" id="ARBA00010945"/>
    </source>
</evidence>
<dbReference type="Proteomes" id="UP000503820">
    <property type="component" value="Unassembled WGS sequence"/>
</dbReference>
<keyword evidence="2" id="KW-0227">DNA damage</keyword>
<sequence>MAAVFALVDCNNFYCSCERVFRPDLEARPVVVLSNNDGCIIARSAEAKKLGIGMGEPYHKLKGALLRQGVTVFSSNYALYGDLSARVMRVLEMFSPMVEVYSIDEAFLRLEGVAGQKRTEHARRMRQQVRQWTGIPVSVGMGPTRTLAKLASRVCKSIPACDGVFDLTRYAGDAAAMNRILDTVAAGDVWGVGRRYAAMLERHGVLTARQLRDMPDDWVRRRMTVVGLRTVLELRGISCVEPEDVQPRRSILSSRSFGTPVKLRAHAHEALTAHITRAAEKLRREGLVAHTAGVMIRAYDSLAAIARTADEDAGGEDRPYADFATRHLVRATDYTPHLLQAGRELLDAVFREGLRYKKVGVLLTGLEGRHAGQHSLLDCMTGESARDKTRDALMRTADSINARHGRGTLRYAAEGADEKAPWHMRQRFRSPGYTTAWKELARVRG</sequence>